<organism evidence="1 2">
    <name type="scientific">Desulfosporosinus orientis (strain ATCC 19365 / DSM 765 / NCIMB 8382 / VKM B-1628 / Singapore I)</name>
    <name type="common">Desulfotomaculum orientis</name>
    <dbReference type="NCBI Taxonomy" id="768706"/>
    <lineage>
        <taxon>Bacteria</taxon>
        <taxon>Bacillati</taxon>
        <taxon>Bacillota</taxon>
        <taxon>Clostridia</taxon>
        <taxon>Eubacteriales</taxon>
        <taxon>Desulfitobacteriaceae</taxon>
        <taxon>Desulfosporosinus</taxon>
    </lineage>
</organism>
<sequence length="133" mass="15370">MDIIEQQLRMARETKGLELKEIEEITKIPSKYLQALEEGDFCVLPGGVYTVGFLRSYARFLDLDAESIVNAFRSGINSMKLTTKFDNTTKEEIIKSRQDQSLINIILQLYREVATIFKFRINNMGSRKDKLQV</sequence>
<dbReference type="OrthoDB" id="9797543at2"/>
<dbReference type="KEGG" id="dor:Desor_3896"/>
<dbReference type="Pfam" id="PF13413">
    <property type="entry name" value="HTH_25"/>
    <property type="match status" value="1"/>
</dbReference>
<dbReference type="STRING" id="768706.Desor_3896"/>
<dbReference type="EMBL" id="CP003108">
    <property type="protein sequence ID" value="AET69343.1"/>
    <property type="molecule type" value="Genomic_DNA"/>
</dbReference>
<evidence type="ECO:0008006" key="3">
    <source>
        <dbReference type="Google" id="ProtNLM"/>
    </source>
</evidence>
<reference evidence="2" key="1">
    <citation type="submission" date="2011-11" db="EMBL/GenBank/DDBJ databases">
        <title>Complete sequence of Desulfosporosinus orientis DSM 765.</title>
        <authorList>
            <person name="Lucas S."/>
            <person name="Han J."/>
            <person name="Lapidus A."/>
            <person name="Cheng J.-F."/>
            <person name="Goodwin L."/>
            <person name="Pitluck S."/>
            <person name="Peters L."/>
            <person name="Ovchinnikova G."/>
            <person name="Teshima H."/>
            <person name="Detter J.C."/>
            <person name="Han C."/>
            <person name="Tapia R."/>
            <person name="Land M."/>
            <person name="Hauser L."/>
            <person name="Kyrpides N."/>
            <person name="Ivanova N."/>
            <person name="Pagani I."/>
            <person name="Pester M."/>
            <person name="Spring S."/>
            <person name="Ollivier B."/>
            <person name="Rattei T."/>
            <person name="Klenk H.-P."/>
            <person name="Wagner M."/>
            <person name="Loy A."/>
            <person name="Woyke T."/>
        </authorList>
    </citation>
    <scope>NUCLEOTIDE SEQUENCE [LARGE SCALE GENOMIC DNA]</scope>
    <source>
        <strain evidence="2">ATCC 19365 / DSM 765 / NCIMB 8382 / VKM B-1628</strain>
    </source>
</reference>
<dbReference type="AlphaFoldDB" id="G7WBU6"/>
<protein>
    <recommendedName>
        <fullName evidence="3">Helix-turn-helix protein</fullName>
    </recommendedName>
</protein>
<proteinExistence type="predicted"/>
<evidence type="ECO:0000313" key="1">
    <source>
        <dbReference type="EMBL" id="AET69343.1"/>
    </source>
</evidence>
<keyword evidence="2" id="KW-1185">Reference proteome</keyword>
<accession>G7WBU6</accession>
<dbReference type="PANTHER" id="PTHR34475">
    <property type="match status" value="1"/>
</dbReference>
<dbReference type="InterPro" id="IPR050400">
    <property type="entry name" value="Bact_Cytoskel_RodZ"/>
</dbReference>
<dbReference type="PANTHER" id="PTHR34475:SF1">
    <property type="entry name" value="CYTOSKELETON PROTEIN RODZ"/>
    <property type="match status" value="1"/>
</dbReference>
<gene>
    <name evidence="1" type="ordered locus">Desor_3896</name>
</gene>
<reference evidence="1 2" key="2">
    <citation type="journal article" date="2012" name="J. Bacteriol.">
        <title>Complete genome sequences of Desulfosporosinus orientis DSM765T, Desulfosporosinus youngiae DSM17734T, Desulfosporosinus meridiei DSM13257T, and Desulfosporosinus acidiphilus DSM22704T.</title>
        <authorList>
            <person name="Pester M."/>
            <person name="Brambilla E."/>
            <person name="Alazard D."/>
            <person name="Rattei T."/>
            <person name="Weinmaier T."/>
            <person name="Han J."/>
            <person name="Lucas S."/>
            <person name="Lapidus A."/>
            <person name="Cheng J.F."/>
            <person name="Goodwin L."/>
            <person name="Pitluck S."/>
            <person name="Peters L."/>
            <person name="Ovchinnikova G."/>
            <person name="Teshima H."/>
            <person name="Detter J.C."/>
            <person name="Han C.S."/>
            <person name="Tapia R."/>
            <person name="Land M.L."/>
            <person name="Hauser L."/>
            <person name="Kyrpides N.C."/>
            <person name="Ivanova N.N."/>
            <person name="Pagani I."/>
            <person name="Huntmann M."/>
            <person name="Wei C.L."/>
            <person name="Davenport K.W."/>
            <person name="Daligault H."/>
            <person name="Chain P.S."/>
            <person name="Chen A."/>
            <person name="Mavromatis K."/>
            <person name="Markowitz V."/>
            <person name="Szeto E."/>
            <person name="Mikhailova N."/>
            <person name="Pati A."/>
            <person name="Wagner M."/>
            <person name="Woyke T."/>
            <person name="Ollivier B."/>
            <person name="Klenk H.P."/>
            <person name="Spring S."/>
            <person name="Loy A."/>
        </authorList>
    </citation>
    <scope>NUCLEOTIDE SEQUENCE [LARGE SCALE GENOMIC DNA]</scope>
    <source>
        <strain evidence="2">ATCC 19365 / DSM 765 / NCIMB 8382 / VKM B-1628</strain>
    </source>
</reference>
<dbReference type="Gene3D" id="1.10.260.40">
    <property type="entry name" value="lambda repressor-like DNA-binding domains"/>
    <property type="match status" value="1"/>
</dbReference>
<dbReference type="InterPro" id="IPR010982">
    <property type="entry name" value="Lambda_DNA-bd_dom_sf"/>
</dbReference>
<name>G7WBU6_DESOD</name>
<evidence type="ECO:0000313" key="2">
    <source>
        <dbReference type="Proteomes" id="UP000006346"/>
    </source>
</evidence>
<dbReference type="SUPFAM" id="SSF47413">
    <property type="entry name" value="lambda repressor-like DNA-binding domains"/>
    <property type="match status" value="1"/>
</dbReference>
<dbReference type="GO" id="GO:0003677">
    <property type="term" value="F:DNA binding"/>
    <property type="evidence" value="ECO:0007669"/>
    <property type="project" value="InterPro"/>
</dbReference>
<dbReference type="RefSeq" id="WP_014186150.1">
    <property type="nucleotide sequence ID" value="NC_016584.1"/>
</dbReference>
<dbReference type="HOGENOM" id="CLU_156525_0_0_9"/>
<dbReference type="eggNOG" id="COG1426">
    <property type="taxonomic scope" value="Bacteria"/>
</dbReference>
<dbReference type="PATRIC" id="fig|768706.3.peg.3940"/>
<dbReference type="Proteomes" id="UP000006346">
    <property type="component" value="Chromosome"/>
</dbReference>